<dbReference type="SUPFAM" id="SSF53756">
    <property type="entry name" value="UDP-Glycosyltransferase/glycogen phosphorylase"/>
    <property type="match status" value="1"/>
</dbReference>
<feature type="chain" id="PRO_5046570959" description="Fucosyltransferase" evidence="7">
    <location>
        <begin position="22"/>
        <end position="362"/>
    </location>
</feature>
<keyword evidence="3 5" id="KW-0328">Glycosyltransferase</keyword>
<keyword evidence="5" id="KW-0812">Transmembrane</keyword>
<comment type="caution">
    <text evidence="9">The sequence shown here is derived from an EMBL/GenBank/DDBJ whole genome shotgun (WGS) entry which is preliminary data.</text>
</comment>
<feature type="domain" description="Fucosyltransferase C-terminal" evidence="8">
    <location>
        <begin position="170"/>
        <end position="346"/>
    </location>
</feature>
<feature type="compositionally biased region" description="Polar residues" evidence="6">
    <location>
        <begin position="39"/>
        <end position="53"/>
    </location>
</feature>
<gene>
    <name evidence="9" type="ORF">CVLEPA_LOCUS12271</name>
</gene>
<comment type="subcellular location">
    <subcellularLocation>
        <location evidence="5">Golgi apparatus</location>
        <location evidence="5">Golgi stack membrane</location>
        <topology evidence="5">Single-pass type II membrane protein</topology>
    </subcellularLocation>
</comment>
<dbReference type="Gene3D" id="3.40.50.11660">
    <property type="entry name" value="Glycosyl transferase family 10, C-terminal domain"/>
    <property type="match status" value="1"/>
</dbReference>
<organism evidence="9 10">
    <name type="scientific">Clavelina lepadiformis</name>
    <name type="common">Light-bulb sea squirt</name>
    <name type="synonym">Ascidia lepadiformis</name>
    <dbReference type="NCBI Taxonomy" id="159417"/>
    <lineage>
        <taxon>Eukaryota</taxon>
        <taxon>Metazoa</taxon>
        <taxon>Chordata</taxon>
        <taxon>Tunicata</taxon>
        <taxon>Ascidiacea</taxon>
        <taxon>Aplousobranchia</taxon>
        <taxon>Clavelinidae</taxon>
        <taxon>Clavelina</taxon>
    </lineage>
</organism>
<comment type="similarity">
    <text evidence="2 5">Belongs to the glycosyltransferase 10 family.</text>
</comment>
<dbReference type="InterPro" id="IPR055270">
    <property type="entry name" value="Glyco_tran_10_C"/>
</dbReference>
<dbReference type="PANTHER" id="PTHR11929:SF145">
    <property type="entry name" value="ALPHA-(1,3)-FUCOSYLTRANSFERASE FUT-1"/>
    <property type="match status" value="1"/>
</dbReference>
<evidence type="ECO:0000256" key="5">
    <source>
        <dbReference type="RuleBase" id="RU003832"/>
    </source>
</evidence>
<dbReference type="EMBL" id="CAWYQH010000090">
    <property type="protein sequence ID" value="CAK8682058.1"/>
    <property type="molecule type" value="Genomic_DNA"/>
</dbReference>
<accession>A0ABP0FR08</accession>
<feature type="signal peptide" evidence="7">
    <location>
        <begin position="1"/>
        <end position="21"/>
    </location>
</feature>
<feature type="region of interest" description="Disordered" evidence="6">
    <location>
        <begin position="30"/>
        <end position="53"/>
    </location>
</feature>
<dbReference type="Proteomes" id="UP001642483">
    <property type="component" value="Unassembled WGS sequence"/>
</dbReference>
<keyword evidence="10" id="KW-1185">Reference proteome</keyword>
<dbReference type="PANTHER" id="PTHR11929">
    <property type="entry name" value="ALPHA- 1,3 -FUCOSYLTRANSFERASE"/>
    <property type="match status" value="1"/>
</dbReference>
<dbReference type="InterPro" id="IPR038577">
    <property type="entry name" value="GT10-like_C_sf"/>
</dbReference>
<comment type="pathway">
    <text evidence="1">Protein modification; protein glycosylation.</text>
</comment>
<keyword evidence="5" id="KW-0472">Membrane</keyword>
<keyword evidence="4 5" id="KW-0808">Transferase</keyword>
<dbReference type="Pfam" id="PF00852">
    <property type="entry name" value="Glyco_transf_10"/>
    <property type="match status" value="1"/>
</dbReference>
<evidence type="ECO:0000256" key="7">
    <source>
        <dbReference type="SAM" id="SignalP"/>
    </source>
</evidence>
<dbReference type="InterPro" id="IPR001503">
    <property type="entry name" value="Glyco_trans_10"/>
</dbReference>
<evidence type="ECO:0000259" key="8">
    <source>
        <dbReference type="Pfam" id="PF00852"/>
    </source>
</evidence>
<reference evidence="9 10" key="1">
    <citation type="submission" date="2024-02" db="EMBL/GenBank/DDBJ databases">
        <authorList>
            <person name="Daric V."/>
            <person name="Darras S."/>
        </authorList>
    </citation>
    <scope>NUCLEOTIDE SEQUENCE [LARGE SCALE GENOMIC DNA]</scope>
</reference>
<evidence type="ECO:0000313" key="9">
    <source>
        <dbReference type="EMBL" id="CAK8682058.1"/>
    </source>
</evidence>
<evidence type="ECO:0000256" key="3">
    <source>
        <dbReference type="ARBA" id="ARBA00022676"/>
    </source>
</evidence>
<keyword evidence="5" id="KW-0333">Golgi apparatus</keyword>
<proteinExistence type="inferred from homology"/>
<evidence type="ECO:0000256" key="4">
    <source>
        <dbReference type="ARBA" id="ARBA00022679"/>
    </source>
</evidence>
<dbReference type="EC" id="2.4.1.-" evidence="5"/>
<protein>
    <recommendedName>
        <fullName evidence="5">Fucosyltransferase</fullName>
        <ecNumber evidence="5">2.4.1.-</ecNumber>
    </recommendedName>
</protein>
<evidence type="ECO:0000256" key="1">
    <source>
        <dbReference type="ARBA" id="ARBA00004922"/>
    </source>
</evidence>
<name>A0ABP0FR08_CLALP</name>
<sequence length="362" mass="42834">MRKFTLILSFLCILLAIWVESKLLNRIEKKRAAGKTTESRNTAQPYSNDNRNITNKKNRYHMLFWRQPWDDPYIGLPEEGKEFGSCVITYDKKLLKHALVVMFHHTTFDYPPGPRKLYYRQRQRPDLRLLGLFEGTKHAHEWMRSLKGQNQKNTLKYHNFRHLKPSVGNSLAVWAVSDCNKTDGARKRMKLVEDLMQAGLKVDLYGACFHRRQTDIDFNPYKFYLAFENSYHCRDYVTEKFWFNSVKNLSVPVVWGPAKEDLEDLAPKGSYIFVEDFASPADLVKYLIYLDNNVAAYLEYFRWLEDPELVPNYMKQQSRIDYFGFEELCQKARANTETKVIDDIAEYWFGTEREECLVSEEE</sequence>
<evidence type="ECO:0000256" key="6">
    <source>
        <dbReference type="SAM" id="MobiDB-lite"/>
    </source>
</evidence>
<evidence type="ECO:0000313" key="10">
    <source>
        <dbReference type="Proteomes" id="UP001642483"/>
    </source>
</evidence>
<keyword evidence="7" id="KW-0732">Signal</keyword>
<evidence type="ECO:0000256" key="2">
    <source>
        <dbReference type="ARBA" id="ARBA00008919"/>
    </source>
</evidence>